<dbReference type="PANTHER" id="PTHR13318">
    <property type="entry name" value="PARTNER OF PAIRED, ISOFORM B-RELATED"/>
    <property type="match status" value="1"/>
</dbReference>
<evidence type="ECO:0000313" key="9">
    <source>
        <dbReference type="Proteomes" id="UP000326396"/>
    </source>
</evidence>
<accession>A0A5N6N5J3</accession>
<comment type="caution">
    <text evidence="8">The sequence shown here is derived from an EMBL/GenBank/DDBJ whole genome shotgun (WGS) entry which is preliminary data.</text>
</comment>
<feature type="domain" description="F-box/LRR-repeat protein 15-like leucin rich repeat" evidence="7">
    <location>
        <begin position="449"/>
        <end position="607"/>
    </location>
</feature>
<dbReference type="Proteomes" id="UP000326396">
    <property type="component" value="Linkage Group LG3"/>
</dbReference>
<proteinExistence type="predicted"/>
<dbReference type="EMBL" id="SZYD01000013">
    <property type="protein sequence ID" value="KAD4384528.1"/>
    <property type="molecule type" value="Genomic_DNA"/>
</dbReference>
<evidence type="ECO:0000259" key="7">
    <source>
        <dbReference type="Pfam" id="PF25372"/>
    </source>
</evidence>
<dbReference type="GO" id="GO:0010105">
    <property type="term" value="P:negative regulation of ethylene-activated signaling pathway"/>
    <property type="evidence" value="ECO:0007669"/>
    <property type="project" value="UniProtKB-ARBA"/>
</dbReference>
<keyword evidence="4" id="KW-0833">Ubl conjugation pathway</keyword>
<dbReference type="GO" id="GO:0031146">
    <property type="term" value="P:SCF-dependent proteasomal ubiquitin-dependent protein catabolic process"/>
    <property type="evidence" value="ECO:0007669"/>
    <property type="project" value="TreeGrafter"/>
</dbReference>
<keyword evidence="3" id="KW-0936">Ethylene signaling pathway</keyword>
<evidence type="ECO:0000259" key="6">
    <source>
        <dbReference type="Pfam" id="PF00646"/>
    </source>
</evidence>
<evidence type="ECO:0000256" key="1">
    <source>
        <dbReference type="ARBA" id="ARBA00004123"/>
    </source>
</evidence>
<dbReference type="GO" id="GO:0005634">
    <property type="term" value="C:nucleus"/>
    <property type="evidence" value="ECO:0007669"/>
    <property type="project" value="UniProtKB-SubCell"/>
</dbReference>
<dbReference type="FunFam" id="3.80.10.10:FF:000451">
    <property type="entry name" value="EIN3-binding F-box protein 1"/>
    <property type="match status" value="1"/>
</dbReference>
<dbReference type="InterPro" id="IPR001810">
    <property type="entry name" value="F-box_dom"/>
</dbReference>
<sequence>MFQNPIELGLFTSLGHHVEAYSLPCKRSRIKAPFVFNGDVYKKQKTTIEVLPDECLYEILRRLDGNQERSSCASVSKRWLMLLSTIRKDEISQTSAHKSKNLENTEGHLSRTLEGKKATDIRLAAIAVGTASRGGLGKLSIHGSNVARGVTDFGLKAIARGCPSLTSLSLWNLSSISDEGLIEIANECHQLEKLDLCKLSGISNKSLVAIANSCPNLSELSIDSCSNIGDEGLQAIGQRCYNLKLISLKNCPLLGDQGIASLLSSASFSLTKLKLHALNISDMSVAVIGHYGIAVTDLSLAGLYNVTEKGFWVMGHGHGLQKLRSLTVTSCFGLNDVGVEAIGKGCPNLKQFSLHKCAHLSDNGLYSFAKSAVSLESLLLEECHQVTQCGIFSMLINPDTKLKILTLKTCLGFMDFTFKIPSYCCNTLKTLSVHSCPGFGNSSLMLFGQLCPELQHVELNGLHGITDSGFTPLIERSEAGLVKVNISGCINVTDTVICEMSKAHGGTLEVLNLNGCRSVTDASMAAIASNCLLLNELDVSECGITDFGISALAHAVQLNLSVLSISGCHLVSDKSLPLLLKLGRSLVGLNIQHCHGISKYSVDLLIDHFCFLVWLGGFDSLKQVSYDLELKPVRIQDNDALFFGGIWDDHPIE</sequence>
<dbReference type="SUPFAM" id="SSF81383">
    <property type="entry name" value="F-box domain"/>
    <property type="match status" value="1"/>
</dbReference>
<dbReference type="Pfam" id="PF25372">
    <property type="entry name" value="DUF7885"/>
    <property type="match status" value="2"/>
</dbReference>
<evidence type="ECO:0000256" key="5">
    <source>
        <dbReference type="ARBA" id="ARBA00023242"/>
    </source>
</evidence>
<dbReference type="Gene3D" id="3.80.10.10">
    <property type="entry name" value="Ribonuclease Inhibitor"/>
    <property type="match status" value="3"/>
</dbReference>
<feature type="domain" description="F-box" evidence="6">
    <location>
        <begin position="51"/>
        <end position="85"/>
    </location>
</feature>
<dbReference type="FunFam" id="3.80.10.10:FF:000473">
    <property type="entry name" value="EIN3-binding F-box protein 1"/>
    <property type="match status" value="1"/>
</dbReference>
<gene>
    <name evidence="8" type="ORF">E3N88_24696</name>
</gene>
<dbReference type="GO" id="GO:0019005">
    <property type="term" value="C:SCF ubiquitin ligase complex"/>
    <property type="evidence" value="ECO:0007669"/>
    <property type="project" value="TreeGrafter"/>
</dbReference>
<comment type="subcellular location">
    <subcellularLocation>
        <location evidence="1">Nucleus</location>
    </subcellularLocation>
</comment>
<dbReference type="CDD" id="cd22159">
    <property type="entry name" value="F-box_AtTIR1-like"/>
    <property type="match status" value="1"/>
</dbReference>
<evidence type="ECO:0000256" key="4">
    <source>
        <dbReference type="ARBA" id="ARBA00022786"/>
    </source>
</evidence>
<dbReference type="InterPro" id="IPR032675">
    <property type="entry name" value="LRR_dom_sf"/>
</dbReference>
<comment type="pathway">
    <text evidence="2">Protein modification; protein ubiquitination.</text>
</comment>
<protein>
    <submittedName>
        <fullName evidence="8">Uncharacterized protein</fullName>
    </submittedName>
</protein>
<dbReference type="InterPro" id="IPR036047">
    <property type="entry name" value="F-box-like_dom_sf"/>
</dbReference>
<dbReference type="SMART" id="SM00367">
    <property type="entry name" value="LRR_CC"/>
    <property type="match status" value="14"/>
</dbReference>
<dbReference type="GO" id="GO:0009873">
    <property type="term" value="P:ethylene-activated signaling pathway"/>
    <property type="evidence" value="ECO:0007669"/>
    <property type="project" value="UniProtKB-KW"/>
</dbReference>
<dbReference type="SUPFAM" id="SSF52047">
    <property type="entry name" value="RNI-like"/>
    <property type="match status" value="2"/>
</dbReference>
<organism evidence="8 9">
    <name type="scientific">Mikania micrantha</name>
    <name type="common">bitter vine</name>
    <dbReference type="NCBI Taxonomy" id="192012"/>
    <lineage>
        <taxon>Eukaryota</taxon>
        <taxon>Viridiplantae</taxon>
        <taxon>Streptophyta</taxon>
        <taxon>Embryophyta</taxon>
        <taxon>Tracheophyta</taxon>
        <taxon>Spermatophyta</taxon>
        <taxon>Magnoliopsida</taxon>
        <taxon>eudicotyledons</taxon>
        <taxon>Gunneridae</taxon>
        <taxon>Pentapetalae</taxon>
        <taxon>asterids</taxon>
        <taxon>campanulids</taxon>
        <taxon>Asterales</taxon>
        <taxon>Asteraceae</taxon>
        <taxon>Asteroideae</taxon>
        <taxon>Heliantheae alliance</taxon>
        <taxon>Eupatorieae</taxon>
        <taxon>Mikania</taxon>
    </lineage>
</organism>
<reference evidence="8 9" key="1">
    <citation type="submission" date="2019-05" db="EMBL/GenBank/DDBJ databases">
        <title>Mikania micrantha, genome provides insights into the molecular mechanism of rapid growth.</title>
        <authorList>
            <person name="Liu B."/>
        </authorList>
    </citation>
    <scope>NUCLEOTIDE SEQUENCE [LARGE SCALE GENOMIC DNA]</scope>
    <source>
        <strain evidence="8">NLD-2019</strain>
        <tissue evidence="8">Leaf</tissue>
    </source>
</reference>
<feature type="domain" description="F-box/LRR-repeat protein 15-like leucin rich repeat" evidence="7">
    <location>
        <begin position="146"/>
        <end position="369"/>
    </location>
</feature>
<name>A0A5N6N5J3_9ASTR</name>
<dbReference type="PANTHER" id="PTHR13318:SF88">
    <property type="entry name" value="EIN3-BINDING F-BOX PROTEIN 1"/>
    <property type="match status" value="1"/>
</dbReference>
<evidence type="ECO:0000256" key="3">
    <source>
        <dbReference type="ARBA" id="ARBA00022745"/>
    </source>
</evidence>
<dbReference type="FunFam" id="3.80.10.10:FF:000595">
    <property type="entry name" value="EIN3-binding F-box protein 1"/>
    <property type="match status" value="1"/>
</dbReference>
<keyword evidence="9" id="KW-1185">Reference proteome</keyword>
<dbReference type="OrthoDB" id="550575at2759"/>
<evidence type="ECO:0000313" key="8">
    <source>
        <dbReference type="EMBL" id="KAD4384528.1"/>
    </source>
</evidence>
<dbReference type="InterPro" id="IPR057207">
    <property type="entry name" value="FBXL15_LRR"/>
</dbReference>
<dbReference type="InterPro" id="IPR006553">
    <property type="entry name" value="Leu-rich_rpt_Cys-con_subtyp"/>
</dbReference>
<keyword evidence="5" id="KW-0539">Nucleus</keyword>
<evidence type="ECO:0000256" key="2">
    <source>
        <dbReference type="ARBA" id="ARBA00004906"/>
    </source>
</evidence>
<dbReference type="Pfam" id="PF00646">
    <property type="entry name" value="F-box"/>
    <property type="match status" value="1"/>
</dbReference>
<dbReference type="AlphaFoldDB" id="A0A5N6N5J3"/>